<evidence type="ECO:0000259" key="11">
    <source>
        <dbReference type="Pfam" id="PF12019"/>
    </source>
</evidence>
<evidence type="ECO:0000313" key="13">
    <source>
        <dbReference type="Proteomes" id="UP000242258"/>
    </source>
</evidence>
<keyword evidence="3" id="KW-1003">Cell membrane</keyword>
<keyword evidence="8" id="KW-0472">Membrane</keyword>
<dbReference type="Pfam" id="PF12019">
    <property type="entry name" value="GspH"/>
    <property type="match status" value="1"/>
</dbReference>
<gene>
    <name evidence="12" type="ORF">BI198_14945</name>
</gene>
<comment type="caution">
    <text evidence="12">The sequence shown here is derived from an EMBL/GenBank/DDBJ whole genome shotgun (WGS) entry which is preliminary data.</text>
</comment>
<dbReference type="InterPro" id="IPR045584">
    <property type="entry name" value="Pilin-like"/>
</dbReference>
<keyword evidence="4" id="KW-0488">Methylation</keyword>
<dbReference type="STRING" id="1628148.BI198_14945"/>
<dbReference type="GO" id="GO:0005886">
    <property type="term" value="C:plasma membrane"/>
    <property type="evidence" value="ECO:0007669"/>
    <property type="project" value="UniProtKB-SubCell"/>
</dbReference>
<organism evidence="12 13">
    <name type="scientific">Rheinheimera salexigens</name>
    <dbReference type="NCBI Taxonomy" id="1628148"/>
    <lineage>
        <taxon>Bacteria</taxon>
        <taxon>Pseudomonadati</taxon>
        <taxon>Pseudomonadota</taxon>
        <taxon>Gammaproteobacteria</taxon>
        <taxon>Chromatiales</taxon>
        <taxon>Chromatiaceae</taxon>
        <taxon>Rheinheimera</taxon>
    </lineage>
</organism>
<evidence type="ECO:0000256" key="9">
    <source>
        <dbReference type="ARBA" id="ARBA00025772"/>
    </source>
</evidence>
<dbReference type="EMBL" id="MKEK01000001">
    <property type="protein sequence ID" value="OEY71131.1"/>
    <property type="molecule type" value="Genomic_DNA"/>
</dbReference>
<keyword evidence="5" id="KW-0997">Cell inner membrane</keyword>
<evidence type="ECO:0000313" key="12">
    <source>
        <dbReference type="EMBL" id="OEY71131.1"/>
    </source>
</evidence>
<sequence length="169" mass="17294">MVTVAVVAITLTVAVPSFTGLINGNRLTGQANEIIAAFILARTEAIKQNQVVVLCHSSDAATCSDAPVAGWQGWLVMREGGGTVIASGQINTGRIKALASPAVSGASDIIRFTPQGLARTSTNGALNAVLRICIPSIDNNVRDVELRSGGRARITQGASASCNAPANPS</sequence>
<evidence type="ECO:0000256" key="6">
    <source>
        <dbReference type="ARBA" id="ARBA00022692"/>
    </source>
</evidence>
<evidence type="ECO:0000256" key="4">
    <source>
        <dbReference type="ARBA" id="ARBA00022481"/>
    </source>
</evidence>
<dbReference type="SUPFAM" id="SSF54523">
    <property type="entry name" value="Pili subunits"/>
    <property type="match status" value="1"/>
</dbReference>
<dbReference type="InterPro" id="IPR022346">
    <property type="entry name" value="T2SS_GspH"/>
</dbReference>
<proteinExistence type="inferred from homology"/>
<name>A0A1E7QAL0_9GAMM</name>
<keyword evidence="13" id="KW-1185">Reference proteome</keyword>
<comment type="similarity">
    <text evidence="9">Belongs to the GSP H family.</text>
</comment>
<evidence type="ECO:0000256" key="5">
    <source>
        <dbReference type="ARBA" id="ARBA00022519"/>
    </source>
</evidence>
<dbReference type="AlphaFoldDB" id="A0A1E7QAL0"/>
<dbReference type="Proteomes" id="UP000242258">
    <property type="component" value="Unassembled WGS sequence"/>
</dbReference>
<dbReference type="GO" id="GO:0015627">
    <property type="term" value="C:type II protein secretion system complex"/>
    <property type="evidence" value="ECO:0007669"/>
    <property type="project" value="InterPro"/>
</dbReference>
<evidence type="ECO:0000256" key="2">
    <source>
        <dbReference type="ARBA" id="ARBA00021549"/>
    </source>
</evidence>
<protein>
    <recommendedName>
        <fullName evidence="2">Type II secretion system protein H</fullName>
    </recommendedName>
    <alternativeName>
        <fullName evidence="10">General secretion pathway protein H</fullName>
    </alternativeName>
</protein>
<evidence type="ECO:0000256" key="8">
    <source>
        <dbReference type="ARBA" id="ARBA00023136"/>
    </source>
</evidence>
<dbReference type="Gene3D" id="3.55.40.10">
    <property type="entry name" value="minor pseudopilin epsh domain"/>
    <property type="match status" value="1"/>
</dbReference>
<evidence type="ECO:0000256" key="1">
    <source>
        <dbReference type="ARBA" id="ARBA00004377"/>
    </source>
</evidence>
<evidence type="ECO:0000256" key="10">
    <source>
        <dbReference type="ARBA" id="ARBA00030775"/>
    </source>
</evidence>
<keyword evidence="7" id="KW-1133">Transmembrane helix</keyword>
<keyword evidence="6" id="KW-0812">Transmembrane</keyword>
<comment type="subcellular location">
    <subcellularLocation>
        <location evidence="1">Cell inner membrane</location>
        <topology evidence="1">Single-pass membrane protein</topology>
    </subcellularLocation>
</comment>
<feature type="domain" description="General secretion pathway GspH" evidence="11">
    <location>
        <begin position="30"/>
        <end position="147"/>
    </location>
</feature>
<evidence type="ECO:0000256" key="3">
    <source>
        <dbReference type="ARBA" id="ARBA00022475"/>
    </source>
</evidence>
<accession>A0A1E7QAL0</accession>
<reference evidence="13" key="1">
    <citation type="submission" date="2016-09" db="EMBL/GenBank/DDBJ databases">
        <authorList>
            <person name="Wan X."/>
            <person name="Hou S."/>
        </authorList>
    </citation>
    <scope>NUCLEOTIDE SEQUENCE [LARGE SCALE GENOMIC DNA]</scope>
    <source>
        <strain evidence="13">KH87</strain>
    </source>
</reference>
<dbReference type="GO" id="GO:0015628">
    <property type="term" value="P:protein secretion by the type II secretion system"/>
    <property type="evidence" value="ECO:0007669"/>
    <property type="project" value="InterPro"/>
</dbReference>
<evidence type="ECO:0000256" key="7">
    <source>
        <dbReference type="ARBA" id="ARBA00022989"/>
    </source>
</evidence>